<feature type="region of interest" description="Disordered" evidence="1">
    <location>
        <begin position="129"/>
        <end position="151"/>
    </location>
</feature>
<organism evidence="2 3">
    <name type="scientific">Buddleja alternifolia</name>
    <dbReference type="NCBI Taxonomy" id="168488"/>
    <lineage>
        <taxon>Eukaryota</taxon>
        <taxon>Viridiplantae</taxon>
        <taxon>Streptophyta</taxon>
        <taxon>Embryophyta</taxon>
        <taxon>Tracheophyta</taxon>
        <taxon>Spermatophyta</taxon>
        <taxon>Magnoliopsida</taxon>
        <taxon>eudicotyledons</taxon>
        <taxon>Gunneridae</taxon>
        <taxon>Pentapetalae</taxon>
        <taxon>asterids</taxon>
        <taxon>lamiids</taxon>
        <taxon>Lamiales</taxon>
        <taxon>Scrophulariaceae</taxon>
        <taxon>Buddlejeae</taxon>
        <taxon>Buddleja</taxon>
    </lineage>
</organism>
<protein>
    <submittedName>
        <fullName evidence="2">Uncharacterized protein</fullName>
    </submittedName>
</protein>
<dbReference type="InterPro" id="IPR006873">
    <property type="entry name" value="DUF620"/>
</dbReference>
<dbReference type="Pfam" id="PF04788">
    <property type="entry name" value="DUF620"/>
    <property type="match status" value="2"/>
</dbReference>
<dbReference type="EMBL" id="WHWC01000004">
    <property type="protein sequence ID" value="KAG8384036.1"/>
    <property type="molecule type" value="Genomic_DNA"/>
</dbReference>
<dbReference type="PANTHER" id="PTHR31300:SF9">
    <property type="entry name" value="SPINDLE ASSEMBLY ABNORMAL PROTEIN (DUF620)"/>
    <property type="match status" value="1"/>
</dbReference>
<sequence length="262" mass="30107">MHSQQKNKPKNVMRKMCPNFDKEDALETVLEVPVPEEMFASLGNNVALRWQNMATWMKAQTSNKWSSPIIAGRYNEMSFLLYIVGSPLIPLQVQVDRSIHRAVKHSSIVSNSPPSSPLLLTVINLGRGPGPPSHSQSVHRCSMHRRKDHKRRGLLHTEARHKPINPGGSKRPKYEIIHHTVWGYFSQRSGLLVKFEDSRLLSVKTSKEDGDVFWKRAQNLYGEQSANHKRELEESWKIEEVDFNVWGLKSEFFMPPSEFKGK</sequence>
<proteinExistence type="predicted"/>
<gene>
    <name evidence="2" type="ORF">BUALT_Bualt04G0076300</name>
</gene>
<dbReference type="PANTHER" id="PTHR31300">
    <property type="entry name" value="LIPASE"/>
    <property type="match status" value="1"/>
</dbReference>
<keyword evidence="3" id="KW-1185">Reference proteome</keyword>
<evidence type="ECO:0000313" key="2">
    <source>
        <dbReference type="EMBL" id="KAG8384036.1"/>
    </source>
</evidence>
<accession>A0AAV6XM42</accession>
<dbReference type="AlphaFoldDB" id="A0AAV6XM42"/>
<feature type="compositionally biased region" description="Basic residues" evidence="1">
    <location>
        <begin position="141"/>
        <end position="151"/>
    </location>
</feature>
<evidence type="ECO:0000256" key="1">
    <source>
        <dbReference type="SAM" id="MobiDB-lite"/>
    </source>
</evidence>
<evidence type="ECO:0000313" key="3">
    <source>
        <dbReference type="Proteomes" id="UP000826271"/>
    </source>
</evidence>
<dbReference type="Proteomes" id="UP000826271">
    <property type="component" value="Unassembled WGS sequence"/>
</dbReference>
<name>A0AAV6XM42_9LAMI</name>
<reference evidence="2" key="1">
    <citation type="submission" date="2019-10" db="EMBL/GenBank/DDBJ databases">
        <authorList>
            <person name="Zhang R."/>
            <person name="Pan Y."/>
            <person name="Wang J."/>
            <person name="Ma R."/>
            <person name="Yu S."/>
        </authorList>
    </citation>
    <scope>NUCLEOTIDE SEQUENCE</scope>
    <source>
        <strain evidence="2">LA-IB0</strain>
        <tissue evidence="2">Leaf</tissue>
    </source>
</reference>
<comment type="caution">
    <text evidence="2">The sequence shown here is derived from an EMBL/GenBank/DDBJ whole genome shotgun (WGS) entry which is preliminary data.</text>
</comment>